<dbReference type="AlphaFoldDB" id="A0A1N7RKR3"/>
<dbReference type="RefSeq" id="WP_094777744.1">
    <property type="nucleotide sequence ID" value="NZ_CYGX02000004.1"/>
</dbReference>
<reference evidence="1 2" key="1">
    <citation type="submission" date="2016-12" db="EMBL/GenBank/DDBJ databases">
        <authorList>
            <person name="Song W.-J."/>
            <person name="Kurnit D.M."/>
        </authorList>
    </citation>
    <scope>NUCLEOTIDE SEQUENCE [LARGE SCALE GENOMIC DNA]</scope>
    <source>
        <strain evidence="1 2">STM7296</strain>
    </source>
</reference>
<dbReference type="EMBL" id="CYGX02000004">
    <property type="protein sequence ID" value="SIT35277.1"/>
    <property type="molecule type" value="Genomic_DNA"/>
</dbReference>
<keyword evidence="2" id="KW-1185">Reference proteome</keyword>
<evidence type="ECO:0000313" key="1">
    <source>
        <dbReference type="EMBL" id="SIT35277.1"/>
    </source>
</evidence>
<proteinExistence type="predicted"/>
<sequence>MNINAYHLTPAQSKGLTHGLKKRPTAGALPYTTVAVREGRYVMLFLIAHVLEDESGAICPVGPDGEVPIGPYAMLGDGGEVAFVGDWSDDEDLHQAILKVAHMQKADAVRAAPVH</sequence>
<name>A0A1N7RKR3_9BURK</name>
<accession>A0A1N7RKR3</accession>
<gene>
    <name evidence="1" type="ORF">BN2475_40090</name>
</gene>
<evidence type="ECO:0000313" key="2">
    <source>
        <dbReference type="Proteomes" id="UP000187012"/>
    </source>
</evidence>
<organism evidence="1 2">
    <name type="scientific">Paraburkholderia ribeironis</name>
    <dbReference type="NCBI Taxonomy" id="1247936"/>
    <lineage>
        <taxon>Bacteria</taxon>
        <taxon>Pseudomonadati</taxon>
        <taxon>Pseudomonadota</taxon>
        <taxon>Betaproteobacteria</taxon>
        <taxon>Burkholderiales</taxon>
        <taxon>Burkholderiaceae</taxon>
        <taxon>Paraburkholderia</taxon>
    </lineage>
</organism>
<dbReference type="Proteomes" id="UP000187012">
    <property type="component" value="Unassembled WGS sequence"/>
</dbReference>
<protein>
    <submittedName>
        <fullName evidence="1">Uncharacterized protein</fullName>
    </submittedName>
</protein>
<dbReference type="STRING" id="1247936.BN2475_40090"/>